<dbReference type="GeneID" id="56890182"/>
<dbReference type="RefSeq" id="WP_043490583.1">
    <property type="nucleotide sequence ID" value="NZ_CALJTU010000131.1"/>
</dbReference>
<dbReference type="PANTHER" id="PTHR33420">
    <property type="entry name" value="FIMBRIAL SUBUNIT ELFA-RELATED"/>
    <property type="match status" value="1"/>
</dbReference>
<sequence length="182" mass="19069">MNKKAIYALTAIALQSVIFQSANAESTVRITSNITASPCTVDTTSSDINLGVMTASYLNNPSLNQASDYTLPLVIKLIGCPETTTSVSATFSGTPSTQNSSYYKNTSGNAGDAAAMDVEFDRYTEGTGDRELLKNGSMIRDLAIENGQASFAVVARMINSSGSTTIGAGDVSTAISINFSYK</sequence>
<dbReference type="Gene3D" id="2.60.40.1090">
    <property type="entry name" value="Fimbrial-type adhesion domain"/>
    <property type="match status" value="1"/>
</dbReference>
<gene>
    <name evidence="2" type="primary">sfaS</name>
    <name evidence="2" type="ORF">NCTC8105_00481</name>
</gene>
<dbReference type="InterPro" id="IPR036937">
    <property type="entry name" value="Adhesion_dom_fimbrial_sf"/>
</dbReference>
<evidence type="ECO:0000256" key="1">
    <source>
        <dbReference type="SAM" id="SignalP"/>
    </source>
</evidence>
<keyword evidence="1" id="KW-0732">Signal</keyword>
<evidence type="ECO:0000313" key="2">
    <source>
        <dbReference type="EMBL" id="STQ78459.1"/>
    </source>
</evidence>
<dbReference type="PANTHER" id="PTHR33420:SF27">
    <property type="entry name" value="PROTEIN FIMG"/>
    <property type="match status" value="1"/>
</dbReference>
<dbReference type="InterPro" id="IPR008966">
    <property type="entry name" value="Adhesion_dom_sf"/>
</dbReference>
<organism evidence="2 3">
    <name type="scientific">Hafnia alvei</name>
    <dbReference type="NCBI Taxonomy" id="569"/>
    <lineage>
        <taxon>Bacteria</taxon>
        <taxon>Pseudomonadati</taxon>
        <taxon>Pseudomonadota</taxon>
        <taxon>Gammaproteobacteria</taxon>
        <taxon>Enterobacterales</taxon>
        <taxon>Hafniaceae</taxon>
        <taxon>Hafnia</taxon>
    </lineage>
</organism>
<dbReference type="InterPro" id="IPR050263">
    <property type="entry name" value="Bact_Fimbrial_Adh_Pro"/>
</dbReference>
<dbReference type="EMBL" id="UGHP01000001">
    <property type="protein sequence ID" value="STQ78459.1"/>
    <property type="molecule type" value="Genomic_DNA"/>
</dbReference>
<name>A0A377PED7_HAFAL</name>
<reference evidence="2 3" key="1">
    <citation type="submission" date="2018-06" db="EMBL/GenBank/DDBJ databases">
        <authorList>
            <consortium name="Pathogen Informatics"/>
            <person name="Doyle S."/>
        </authorList>
    </citation>
    <scope>NUCLEOTIDE SEQUENCE [LARGE SCALE GENOMIC DNA]</scope>
    <source>
        <strain evidence="2 3">NCTC8105</strain>
    </source>
</reference>
<dbReference type="GO" id="GO:0043709">
    <property type="term" value="P:cell adhesion involved in single-species biofilm formation"/>
    <property type="evidence" value="ECO:0007669"/>
    <property type="project" value="TreeGrafter"/>
</dbReference>
<feature type="chain" id="PRO_5043164778" evidence="1">
    <location>
        <begin position="25"/>
        <end position="182"/>
    </location>
</feature>
<dbReference type="Proteomes" id="UP000254821">
    <property type="component" value="Unassembled WGS sequence"/>
</dbReference>
<dbReference type="GO" id="GO:0009289">
    <property type="term" value="C:pilus"/>
    <property type="evidence" value="ECO:0007669"/>
    <property type="project" value="InterPro"/>
</dbReference>
<dbReference type="AlphaFoldDB" id="A0A377PED7"/>
<dbReference type="SUPFAM" id="SSF49401">
    <property type="entry name" value="Bacterial adhesins"/>
    <property type="match status" value="1"/>
</dbReference>
<evidence type="ECO:0000313" key="3">
    <source>
        <dbReference type="Proteomes" id="UP000254821"/>
    </source>
</evidence>
<accession>A0A377PED7</accession>
<proteinExistence type="predicted"/>
<protein>
    <submittedName>
        <fullName evidence="2">S-fimbrial adhesin protein SfaS</fullName>
    </submittedName>
</protein>
<feature type="signal peptide" evidence="1">
    <location>
        <begin position="1"/>
        <end position="24"/>
    </location>
</feature>